<gene>
    <name evidence="2" type="ORF">GCM10023187_17750</name>
</gene>
<dbReference type="PANTHER" id="PTHR37299:SF1">
    <property type="entry name" value="STAGE 0 SPORULATION PROTEIN A HOMOLOG"/>
    <property type="match status" value="1"/>
</dbReference>
<accession>A0ABP8KAC7</accession>
<feature type="domain" description="HTH LytTR-type" evidence="1">
    <location>
        <begin position="29"/>
        <end position="132"/>
    </location>
</feature>
<dbReference type="EMBL" id="BAABHB010000003">
    <property type="protein sequence ID" value="GAA4402552.1"/>
    <property type="molecule type" value="Genomic_DNA"/>
</dbReference>
<comment type="caution">
    <text evidence="2">The sequence shown here is derived from an EMBL/GenBank/DDBJ whole genome shotgun (WGS) entry which is preliminary data.</text>
</comment>
<dbReference type="Gene3D" id="2.40.50.1020">
    <property type="entry name" value="LytTr DNA-binding domain"/>
    <property type="match status" value="1"/>
</dbReference>
<name>A0ABP8KAC7_9BACT</name>
<dbReference type="InterPro" id="IPR007492">
    <property type="entry name" value="LytTR_DNA-bd_dom"/>
</dbReference>
<dbReference type="PANTHER" id="PTHR37299">
    <property type="entry name" value="TRANSCRIPTIONAL REGULATOR-RELATED"/>
    <property type="match status" value="1"/>
</dbReference>
<protein>
    <recommendedName>
        <fullName evidence="1">HTH LytTR-type domain-containing protein</fullName>
    </recommendedName>
</protein>
<dbReference type="Proteomes" id="UP001500936">
    <property type="component" value="Unassembled WGS sequence"/>
</dbReference>
<sequence>MEANRLPQPVPASVRPSFPAGYQRGTQRLALPFLNRTIMVYVDDVVCLEAEGNYTFLFTRDGKRYLVSKTLKELEQVLDETMFVRIHKSYTINLAYVRGGLFNRDRILQLADGREVPISRRRLKDITDLLFRYMQTVAVS</sequence>
<proteinExistence type="predicted"/>
<dbReference type="SMART" id="SM00850">
    <property type="entry name" value="LytTR"/>
    <property type="match status" value="1"/>
</dbReference>
<evidence type="ECO:0000313" key="3">
    <source>
        <dbReference type="Proteomes" id="UP001500936"/>
    </source>
</evidence>
<dbReference type="InterPro" id="IPR046947">
    <property type="entry name" value="LytR-like"/>
</dbReference>
<dbReference type="Pfam" id="PF04397">
    <property type="entry name" value="LytTR"/>
    <property type="match status" value="1"/>
</dbReference>
<evidence type="ECO:0000313" key="2">
    <source>
        <dbReference type="EMBL" id="GAA4402552.1"/>
    </source>
</evidence>
<evidence type="ECO:0000259" key="1">
    <source>
        <dbReference type="PROSITE" id="PS50930"/>
    </source>
</evidence>
<reference evidence="3" key="1">
    <citation type="journal article" date="2019" name="Int. J. Syst. Evol. Microbiol.">
        <title>The Global Catalogue of Microorganisms (GCM) 10K type strain sequencing project: providing services to taxonomists for standard genome sequencing and annotation.</title>
        <authorList>
            <consortium name="The Broad Institute Genomics Platform"/>
            <consortium name="The Broad Institute Genome Sequencing Center for Infectious Disease"/>
            <person name="Wu L."/>
            <person name="Ma J."/>
        </authorList>
    </citation>
    <scope>NUCLEOTIDE SEQUENCE [LARGE SCALE GENOMIC DNA]</scope>
    <source>
        <strain evidence="3">JCM 17925</strain>
    </source>
</reference>
<organism evidence="2 3">
    <name type="scientific">Nibrella viscosa</name>
    <dbReference type="NCBI Taxonomy" id="1084524"/>
    <lineage>
        <taxon>Bacteria</taxon>
        <taxon>Pseudomonadati</taxon>
        <taxon>Bacteroidota</taxon>
        <taxon>Cytophagia</taxon>
        <taxon>Cytophagales</taxon>
        <taxon>Spirosomataceae</taxon>
        <taxon>Nibrella</taxon>
    </lineage>
</organism>
<dbReference type="RefSeq" id="WP_345266111.1">
    <property type="nucleotide sequence ID" value="NZ_BAABHB010000003.1"/>
</dbReference>
<dbReference type="PROSITE" id="PS50930">
    <property type="entry name" value="HTH_LYTTR"/>
    <property type="match status" value="1"/>
</dbReference>
<keyword evidence="3" id="KW-1185">Reference proteome</keyword>